<evidence type="ECO:0000313" key="4">
    <source>
        <dbReference type="Proteomes" id="UP000265520"/>
    </source>
</evidence>
<keyword evidence="2" id="KW-1133">Transmembrane helix</keyword>
<evidence type="ECO:0000256" key="1">
    <source>
        <dbReference type="SAM" id="MobiDB-lite"/>
    </source>
</evidence>
<evidence type="ECO:0000256" key="2">
    <source>
        <dbReference type="SAM" id="Phobius"/>
    </source>
</evidence>
<accession>A0A392NP06</accession>
<keyword evidence="2" id="KW-0812">Transmembrane</keyword>
<dbReference type="AlphaFoldDB" id="A0A392NP06"/>
<keyword evidence="4" id="KW-1185">Reference proteome</keyword>
<name>A0A392NP06_9FABA</name>
<feature type="non-terminal residue" evidence="3">
    <location>
        <position position="1"/>
    </location>
</feature>
<reference evidence="3 4" key="1">
    <citation type="journal article" date="2018" name="Front. Plant Sci.">
        <title>Red Clover (Trifolium pratense) and Zigzag Clover (T. medium) - A Picture of Genomic Similarities and Differences.</title>
        <authorList>
            <person name="Dluhosova J."/>
            <person name="Istvanek J."/>
            <person name="Nedelnik J."/>
            <person name="Repkova J."/>
        </authorList>
    </citation>
    <scope>NUCLEOTIDE SEQUENCE [LARGE SCALE GENOMIC DNA]</scope>
    <source>
        <strain evidence="4">cv. 10/8</strain>
        <tissue evidence="3">Leaf</tissue>
    </source>
</reference>
<protein>
    <submittedName>
        <fullName evidence="3">RAD23 protein</fullName>
    </submittedName>
</protein>
<sequence length="61" mass="6429">TASNPPTTVPTADSTPVVQTQSANDNASAAVVATTKYGFCLYVFLAILFVVTNVCCTMYHL</sequence>
<dbReference type="Proteomes" id="UP000265520">
    <property type="component" value="Unassembled WGS sequence"/>
</dbReference>
<keyword evidence="2" id="KW-0472">Membrane</keyword>
<evidence type="ECO:0000313" key="3">
    <source>
        <dbReference type="EMBL" id="MCI00849.1"/>
    </source>
</evidence>
<feature type="transmembrane region" description="Helical" evidence="2">
    <location>
        <begin position="39"/>
        <end position="60"/>
    </location>
</feature>
<comment type="caution">
    <text evidence="3">The sequence shown here is derived from an EMBL/GenBank/DDBJ whole genome shotgun (WGS) entry which is preliminary data.</text>
</comment>
<organism evidence="3 4">
    <name type="scientific">Trifolium medium</name>
    <dbReference type="NCBI Taxonomy" id="97028"/>
    <lineage>
        <taxon>Eukaryota</taxon>
        <taxon>Viridiplantae</taxon>
        <taxon>Streptophyta</taxon>
        <taxon>Embryophyta</taxon>
        <taxon>Tracheophyta</taxon>
        <taxon>Spermatophyta</taxon>
        <taxon>Magnoliopsida</taxon>
        <taxon>eudicotyledons</taxon>
        <taxon>Gunneridae</taxon>
        <taxon>Pentapetalae</taxon>
        <taxon>rosids</taxon>
        <taxon>fabids</taxon>
        <taxon>Fabales</taxon>
        <taxon>Fabaceae</taxon>
        <taxon>Papilionoideae</taxon>
        <taxon>50 kb inversion clade</taxon>
        <taxon>NPAAA clade</taxon>
        <taxon>Hologalegina</taxon>
        <taxon>IRL clade</taxon>
        <taxon>Trifolieae</taxon>
        <taxon>Trifolium</taxon>
    </lineage>
</organism>
<feature type="region of interest" description="Disordered" evidence="1">
    <location>
        <begin position="1"/>
        <end position="20"/>
    </location>
</feature>
<dbReference type="EMBL" id="LXQA010044419">
    <property type="protein sequence ID" value="MCI00849.1"/>
    <property type="molecule type" value="Genomic_DNA"/>
</dbReference>
<proteinExistence type="predicted"/>